<gene>
    <name evidence="9" type="primary">ssuB_1</name>
    <name evidence="9" type="ORF">PPN31114_01233</name>
</gene>
<keyword evidence="3" id="KW-1003">Cell membrane</keyword>
<keyword evidence="4" id="KW-0472">Membrane</keyword>
<sequence length="326" mass="34686">MTQPTATQRAHSDTFIAPAHAHDARTAQPSSAATAAPFLTLRDIGLAYGSRQILRGVDLHVAPGELVSVLGPSGSGKSTLLRIAAGLLPPSAGTVDVDGTPLAGPRPDIALAFQDPCLLPWLSVERNVAFGLTFARQPKLSRDTRRARIDAALAEVGLAHAHHLHPRQLSGGMAQRVALARCLARQPRALLLDEPFGALDEVTRADMQRLLVTVVRDTGAATVLVTHDIDEALLVSDRIVLLGNQGRTLAQWRVNIASPREAQVEALGALRIEILQALQRAMSRDTGHESSTNHTTNTTGIIDAADTSNARSPSPANDTDQTYGDR</sequence>
<feature type="domain" description="ABC transporter" evidence="8">
    <location>
        <begin position="39"/>
        <end position="270"/>
    </location>
</feature>
<dbReference type="PROSITE" id="PS50893">
    <property type="entry name" value="ABC_TRANSPORTER_2"/>
    <property type="match status" value="1"/>
</dbReference>
<feature type="compositionally biased region" description="Low complexity" evidence="7">
    <location>
        <begin position="289"/>
        <end position="302"/>
    </location>
</feature>
<dbReference type="PANTHER" id="PTHR42788:SF19">
    <property type="entry name" value="ALIPHATIC SULFONATES IMPORT ATP-BINDING PROTEIN SSUB 2"/>
    <property type="match status" value="1"/>
</dbReference>
<feature type="region of interest" description="Disordered" evidence="7">
    <location>
        <begin position="283"/>
        <end position="326"/>
    </location>
</feature>
<accession>A0A5E4T908</accession>
<dbReference type="OrthoDB" id="9783039at2"/>
<dbReference type="InterPro" id="IPR003439">
    <property type="entry name" value="ABC_transporter-like_ATP-bd"/>
</dbReference>
<evidence type="ECO:0000256" key="4">
    <source>
        <dbReference type="ARBA" id="ARBA00022519"/>
    </source>
</evidence>
<keyword evidence="4" id="KW-0997">Cell inner membrane</keyword>
<evidence type="ECO:0000313" key="9">
    <source>
        <dbReference type="EMBL" id="VVD82988.1"/>
    </source>
</evidence>
<keyword evidence="6 9" id="KW-0067">ATP-binding</keyword>
<keyword evidence="10" id="KW-1185">Reference proteome</keyword>
<evidence type="ECO:0000256" key="7">
    <source>
        <dbReference type="SAM" id="MobiDB-lite"/>
    </source>
</evidence>
<keyword evidence="5" id="KW-0547">Nucleotide-binding</keyword>
<name>A0A5E4T908_9BURK</name>
<dbReference type="InterPro" id="IPR027417">
    <property type="entry name" value="P-loop_NTPase"/>
</dbReference>
<reference evidence="9 10" key="1">
    <citation type="submission" date="2019-08" db="EMBL/GenBank/DDBJ databases">
        <authorList>
            <person name="Peeters C."/>
        </authorList>
    </citation>
    <scope>NUCLEOTIDE SEQUENCE [LARGE SCALE GENOMIC DNA]</scope>
    <source>
        <strain evidence="9 10">LMG 31114</strain>
    </source>
</reference>
<dbReference type="RefSeq" id="WP_150678546.1">
    <property type="nucleotide sequence ID" value="NZ_CABPSK010000001.1"/>
</dbReference>
<dbReference type="EMBL" id="CABPSK010000001">
    <property type="protein sequence ID" value="VVD82988.1"/>
    <property type="molecule type" value="Genomic_DNA"/>
</dbReference>
<evidence type="ECO:0000259" key="8">
    <source>
        <dbReference type="PROSITE" id="PS50893"/>
    </source>
</evidence>
<dbReference type="Proteomes" id="UP000366945">
    <property type="component" value="Unassembled WGS sequence"/>
</dbReference>
<keyword evidence="9" id="KW-0378">Hydrolase</keyword>
<dbReference type="InterPro" id="IPR050166">
    <property type="entry name" value="ABC_transporter_ATP-bind"/>
</dbReference>
<dbReference type="PANTHER" id="PTHR42788">
    <property type="entry name" value="TAURINE IMPORT ATP-BINDING PROTEIN-RELATED"/>
    <property type="match status" value="1"/>
</dbReference>
<evidence type="ECO:0000256" key="6">
    <source>
        <dbReference type="ARBA" id="ARBA00022840"/>
    </source>
</evidence>
<dbReference type="InterPro" id="IPR003593">
    <property type="entry name" value="AAA+_ATPase"/>
</dbReference>
<dbReference type="CDD" id="cd03293">
    <property type="entry name" value="ABC_NrtD_SsuB_transporters"/>
    <property type="match status" value="1"/>
</dbReference>
<evidence type="ECO:0000256" key="2">
    <source>
        <dbReference type="ARBA" id="ARBA00022448"/>
    </source>
</evidence>
<dbReference type="Gene3D" id="3.40.50.300">
    <property type="entry name" value="P-loop containing nucleotide triphosphate hydrolases"/>
    <property type="match status" value="1"/>
</dbReference>
<dbReference type="GO" id="GO:0016887">
    <property type="term" value="F:ATP hydrolysis activity"/>
    <property type="evidence" value="ECO:0007669"/>
    <property type="project" value="InterPro"/>
</dbReference>
<evidence type="ECO:0000256" key="3">
    <source>
        <dbReference type="ARBA" id="ARBA00022475"/>
    </source>
</evidence>
<dbReference type="SMART" id="SM00382">
    <property type="entry name" value="AAA"/>
    <property type="match status" value="1"/>
</dbReference>
<evidence type="ECO:0000313" key="10">
    <source>
        <dbReference type="Proteomes" id="UP000366945"/>
    </source>
</evidence>
<evidence type="ECO:0000256" key="1">
    <source>
        <dbReference type="ARBA" id="ARBA00005417"/>
    </source>
</evidence>
<dbReference type="PROSITE" id="PS00211">
    <property type="entry name" value="ABC_TRANSPORTER_1"/>
    <property type="match status" value="1"/>
</dbReference>
<dbReference type="GO" id="GO:0005524">
    <property type="term" value="F:ATP binding"/>
    <property type="evidence" value="ECO:0007669"/>
    <property type="project" value="UniProtKB-KW"/>
</dbReference>
<dbReference type="EC" id="3.6.3.-" evidence="9"/>
<dbReference type="Pfam" id="PF00005">
    <property type="entry name" value="ABC_tran"/>
    <property type="match status" value="1"/>
</dbReference>
<organism evidence="9 10">
    <name type="scientific">Pandoraea pneumonica</name>
    <dbReference type="NCBI Taxonomy" id="2508299"/>
    <lineage>
        <taxon>Bacteria</taxon>
        <taxon>Pseudomonadati</taxon>
        <taxon>Pseudomonadota</taxon>
        <taxon>Betaproteobacteria</taxon>
        <taxon>Burkholderiales</taxon>
        <taxon>Burkholderiaceae</taxon>
        <taxon>Pandoraea</taxon>
    </lineage>
</organism>
<dbReference type="GeneID" id="300403289"/>
<keyword evidence="2" id="KW-0813">Transport</keyword>
<dbReference type="AlphaFoldDB" id="A0A5E4T908"/>
<dbReference type="InterPro" id="IPR017871">
    <property type="entry name" value="ABC_transporter-like_CS"/>
</dbReference>
<protein>
    <submittedName>
        <fullName evidence="9">Aliphatic sulfonates import ATP-binding protein SsuB</fullName>
        <ecNumber evidence="9">3.6.3.-</ecNumber>
    </submittedName>
</protein>
<dbReference type="SUPFAM" id="SSF52540">
    <property type="entry name" value="P-loop containing nucleoside triphosphate hydrolases"/>
    <property type="match status" value="1"/>
</dbReference>
<proteinExistence type="inferred from homology"/>
<comment type="similarity">
    <text evidence="1">Belongs to the ABC transporter superfamily.</text>
</comment>
<evidence type="ECO:0000256" key="5">
    <source>
        <dbReference type="ARBA" id="ARBA00022741"/>
    </source>
</evidence>
<feature type="compositionally biased region" description="Polar residues" evidence="7">
    <location>
        <begin position="306"/>
        <end position="326"/>
    </location>
</feature>